<dbReference type="GO" id="GO:0005634">
    <property type="term" value="C:nucleus"/>
    <property type="evidence" value="ECO:0007669"/>
    <property type="project" value="UniProtKB-SubCell"/>
</dbReference>
<organism evidence="9">
    <name type="scientific">Daucus carota subsp. sativus</name>
    <name type="common">Carrot</name>
    <dbReference type="NCBI Taxonomy" id="79200"/>
    <lineage>
        <taxon>Eukaryota</taxon>
        <taxon>Viridiplantae</taxon>
        <taxon>Streptophyta</taxon>
        <taxon>Embryophyta</taxon>
        <taxon>Tracheophyta</taxon>
        <taxon>Spermatophyta</taxon>
        <taxon>Magnoliopsida</taxon>
        <taxon>eudicotyledons</taxon>
        <taxon>Gunneridae</taxon>
        <taxon>Pentapetalae</taxon>
        <taxon>asterids</taxon>
        <taxon>campanulids</taxon>
        <taxon>Apiales</taxon>
        <taxon>Apiaceae</taxon>
        <taxon>Apioideae</taxon>
        <taxon>Scandiceae</taxon>
        <taxon>Daucinae</taxon>
        <taxon>Daucus</taxon>
        <taxon>Daucus sect. Daucus</taxon>
    </lineage>
</organism>
<feature type="domain" description="HTH myb-type" evidence="8">
    <location>
        <begin position="117"/>
        <end position="173"/>
    </location>
</feature>
<proteinExistence type="predicted"/>
<evidence type="ECO:0000256" key="5">
    <source>
        <dbReference type="ARBA" id="ARBA00023242"/>
    </source>
</evidence>
<dbReference type="AlphaFoldDB" id="A0A166BXY8"/>
<keyword evidence="11" id="KW-1185">Reference proteome</keyword>
<dbReference type="InterPro" id="IPR017884">
    <property type="entry name" value="SANT_dom"/>
</dbReference>
<dbReference type="InterPro" id="IPR009057">
    <property type="entry name" value="Homeodomain-like_sf"/>
</dbReference>
<feature type="domain" description="Myb-like" evidence="6">
    <location>
        <begin position="117"/>
        <end position="169"/>
    </location>
</feature>
<dbReference type="PROSITE" id="PS50090">
    <property type="entry name" value="MYB_LIKE"/>
    <property type="match status" value="2"/>
</dbReference>
<dbReference type="SMART" id="SM00717">
    <property type="entry name" value="SANT"/>
    <property type="match status" value="2"/>
</dbReference>
<evidence type="ECO:0000256" key="3">
    <source>
        <dbReference type="ARBA" id="ARBA00023125"/>
    </source>
</evidence>
<dbReference type="KEGG" id="dcr:108210874"/>
<reference evidence="10" key="2">
    <citation type="submission" date="2022-03" db="EMBL/GenBank/DDBJ databases">
        <title>Draft title - Genomic analysis of global carrot germplasm unveils the trajectory of domestication and the origin of high carotenoid orange carrot.</title>
        <authorList>
            <person name="Iorizzo M."/>
            <person name="Ellison S."/>
            <person name="Senalik D."/>
            <person name="Macko-Podgorni A."/>
            <person name="Grzebelus D."/>
            <person name="Bostan H."/>
            <person name="Rolling W."/>
            <person name="Curaba J."/>
            <person name="Simon P."/>
        </authorList>
    </citation>
    <scope>NUCLEOTIDE SEQUENCE</scope>
    <source>
        <tissue evidence="10">Leaf</tissue>
    </source>
</reference>
<dbReference type="Proteomes" id="UP000077755">
    <property type="component" value="Chromosome 3"/>
</dbReference>
<reference evidence="9" key="1">
    <citation type="journal article" date="2016" name="Nat. Genet.">
        <title>A high-quality carrot genome assembly provides new insights into carotenoid accumulation and asterid genome evolution.</title>
        <authorList>
            <person name="Iorizzo M."/>
            <person name="Ellison S."/>
            <person name="Senalik D."/>
            <person name="Zeng P."/>
            <person name="Satapoomin P."/>
            <person name="Huang J."/>
            <person name="Bowman M."/>
            <person name="Iovene M."/>
            <person name="Sanseverino W."/>
            <person name="Cavagnaro P."/>
            <person name="Yildiz M."/>
            <person name="Macko-Podgorni A."/>
            <person name="Moranska E."/>
            <person name="Grzebelus E."/>
            <person name="Grzebelus D."/>
            <person name="Ashrafi H."/>
            <person name="Zheng Z."/>
            <person name="Cheng S."/>
            <person name="Spooner D."/>
            <person name="Van Deynze A."/>
            <person name="Simon P."/>
        </authorList>
    </citation>
    <scope>NUCLEOTIDE SEQUENCE [LARGE SCALE GENOMIC DNA]</scope>
    <source>
        <tissue evidence="9">Leaf</tissue>
    </source>
</reference>
<protein>
    <submittedName>
        <fullName evidence="9">Uncharacterized protein</fullName>
    </submittedName>
</protein>
<dbReference type="OMA" id="DIVNCWN"/>
<dbReference type="InterPro" id="IPR001005">
    <property type="entry name" value="SANT/Myb"/>
</dbReference>
<evidence type="ECO:0000256" key="4">
    <source>
        <dbReference type="ARBA" id="ARBA00023163"/>
    </source>
</evidence>
<evidence type="ECO:0000259" key="7">
    <source>
        <dbReference type="PROSITE" id="PS51293"/>
    </source>
</evidence>
<keyword evidence="4" id="KW-0804">Transcription</keyword>
<dbReference type="InterPro" id="IPR006447">
    <property type="entry name" value="Myb_dom_plants"/>
</dbReference>
<dbReference type="GO" id="GO:0009908">
    <property type="term" value="P:flower development"/>
    <property type="evidence" value="ECO:0007669"/>
    <property type="project" value="UniProtKB-ARBA"/>
</dbReference>
<dbReference type="NCBIfam" id="TIGR01557">
    <property type="entry name" value="myb_SHAQKYF"/>
    <property type="match status" value="1"/>
</dbReference>
<evidence type="ECO:0000256" key="2">
    <source>
        <dbReference type="ARBA" id="ARBA00023015"/>
    </source>
</evidence>
<name>A0A166BXY8_DAUCS</name>
<dbReference type="Gramene" id="KZN03031">
    <property type="protein sequence ID" value="KZN03031"/>
    <property type="gene ID" value="DCAR_011787"/>
</dbReference>
<dbReference type="OrthoDB" id="118550at2759"/>
<evidence type="ECO:0000259" key="6">
    <source>
        <dbReference type="PROSITE" id="PS50090"/>
    </source>
</evidence>
<evidence type="ECO:0000259" key="8">
    <source>
        <dbReference type="PROSITE" id="PS51294"/>
    </source>
</evidence>
<dbReference type="GO" id="GO:0048262">
    <property type="term" value="P:determination of dorsal/ventral asymmetry"/>
    <property type="evidence" value="ECO:0007669"/>
    <property type="project" value="UniProtKB-ARBA"/>
</dbReference>
<sequence>METLYPASHTFSSSYLMQDCKSTIWTKEENKKFESALALFDKDTPDRWIKVADMIPGKSVLDVMKQYQNLVADITDIEAGLVPLPGYLASSCTLELMKNGEFNGFKKRPMGCRSSDQEKKKGVPWTEDEHRRFLMGLQKHGKGDWRNISRDFVVTKTSTQVASHAQKYYLRQQLAEGKEKRRPSIHDITTVHLTSDAQSDNHKFASHDKSALIPLPEKCITAPKMFLDWNHLDNGSILDCSSTYNDLCVPYSQESALRDFKVQKGGARVADFGLLDLGFQFQSTKYQIW</sequence>
<evidence type="ECO:0000313" key="10">
    <source>
        <dbReference type="EMBL" id="WOG94022.1"/>
    </source>
</evidence>
<dbReference type="PANTHER" id="PTHR44042">
    <property type="entry name" value="DUPLICATED HOMEODOMAIN-LIKE SUPERFAMILY PROTEIN-RELATED"/>
    <property type="match status" value="1"/>
</dbReference>
<dbReference type="InterPro" id="IPR017930">
    <property type="entry name" value="Myb_dom"/>
</dbReference>
<keyword evidence="3" id="KW-0238">DNA-binding</keyword>
<dbReference type="EMBL" id="CP093345">
    <property type="protein sequence ID" value="WOG94022.1"/>
    <property type="molecule type" value="Genomic_DNA"/>
</dbReference>
<dbReference type="EMBL" id="LNRQ01000003">
    <property type="protein sequence ID" value="KZN03031.1"/>
    <property type="molecule type" value="Genomic_DNA"/>
</dbReference>
<keyword evidence="5" id="KW-0539">Nucleus</keyword>
<dbReference type="PROSITE" id="PS51293">
    <property type="entry name" value="SANT"/>
    <property type="match status" value="1"/>
</dbReference>
<feature type="domain" description="SANT" evidence="7">
    <location>
        <begin position="125"/>
        <end position="173"/>
    </location>
</feature>
<evidence type="ECO:0000313" key="9">
    <source>
        <dbReference type="EMBL" id="KZN03031.1"/>
    </source>
</evidence>
<evidence type="ECO:0000313" key="11">
    <source>
        <dbReference type="Proteomes" id="UP000077755"/>
    </source>
</evidence>
<dbReference type="CDD" id="cd00167">
    <property type="entry name" value="SANT"/>
    <property type="match status" value="2"/>
</dbReference>
<gene>
    <name evidence="9" type="ORF">DCAR_011787</name>
    <name evidence="10" type="ORF">DCAR_0313312</name>
</gene>
<dbReference type="FunFam" id="1.10.10.60:FF:000009">
    <property type="entry name" value="transcription factor MYB1R1"/>
    <property type="match status" value="1"/>
</dbReference>
<keyword evidence="2" id="KW-0805">Transcription regulation</keyword>
<dbReference type="FunFam" id="1.10.10.60:FF:000154">
    <property type="entry name" value="Transcription factor SRM1"/>
    <property type="match status" value="1"/>
</dbReference>
<dbReference type="GO" id="GO:0003677">
    <property type="term" value="F:DNA binding"/>
    <property type="evidence" value="ECO:0007669"/>
    <property type="project" value="UniProtKB-KW"/>
</dbReference>
<feature type="domain" description="Myb-like" evidence="6">
    <location>
        <begin position="25"/>
        <end position="71"/>
    </location>
</feature>
<dbReference type="Gene3D" id="1.10.10.60">
    <property type="entry name" value="Homeodomain-like"/>
    <property type="match status" value="2"/>
</dbReference>
<dbReference type="PROSITE" id="PS51294">
    <property type="entry name" value="HTH_MYB"/>
    <property type="match status" value="1"/>
</dbReference>
<accession>A0A166BXY8</accession>
<dbReference type="SUPFAM" id="SSF46689">
    <property type="entry name" value="Homeodomain-like"/>
    <property type="match status" value="2"/>
</dbReference>
<dbReference type="PANTHER" id="PTHR44042:SF6">
    <property type="entry name" value="DUPLICATED HOMEODOMAIN-LIKE SUPERFAMILY PROTEIN"/>
    <property type="match status" value="1"/>
</dbReference>
<dbReference type="Pfam" id="PF00249">
    <property type="entry name" value="Myb_DNA-binding"/>
    <property type="match status" value="2"/>
</dbReference>
<evidence type="ECO:0000256" key="1">
    <source>
        <dbReference type="ARBA" id="ARBA00004123"/>
    </source>
</evidence>
<comment type="subcellular location">
    <subcellularLocation>
        <location evidence="1">Nucleus</location>
    </subcellularLocation>
</comment>